<dbReference type="EMBL" id="JABCRI010000022">
    <property type="protein sequence ID" value="KAF8379099.1"/>
    <property type="molecule type" value="Genomic_DNA"/>
</dbReference>
<name>A0A834YD88_TETSI</name>
<dbReference type="InterPro" id="IPR003676">
    <property type="entry name" value="SAUR_fam"/>
</dbReference>
<dbReference type="AlphaFoldDB" id="A0A834YD88"/>
<organism evidence="2 3">
    <name type="scientific">Tetracentron sinense</name>
    <name type="common">Spur-leaf</name>
    <dbReference type="NCBI Taxonomy" id="13715"/>
    <lineage>
        <taxon>Eukaryota</taxon>
        <taxon>Viridiplantae</taxon>
        <taxon>Streptophyta</taxon>
        <taxon>Embryophyta</taxon>
        <taxon>Tracheophyta</taxon>
        <taxon>Spermatophyta</taxon>
        <taxon>Magnoliopsida</taxon>
        <taxon>Trochodendrales</taxon>
        <taxon>Trochodendraceae</taxon>
        <taxon>Tetracentron</taxon>
    </lineage>
</organism>
<dbReference type="PANTHER" id="PTHR35296">
    <property type="entry name" value="EXPRESSED PROTEIN"/>
    <property type="match status" value="1"/>
</dbReference>
<proteinExistence type="inferred from homology"/>
<dbReference type="OrthoDB" id="1052757at2759"/>
<accession>A0A834YD88</accession>
<comment type="similarity">
    <text evidence="1">Belongs to the ARG7 family.</text>
</comment>
<dbReference type="PANTHER" id="PTHR35296:SF3">
    <property type="entry name" value="EXPRESSED PROTEIN"/>
    <property type="match status" value="1"/>
</dbReference>
<evidence type="ECO:0000313" key="3">
    <source>
        <dbReference type="Proteomes" id="UP000655225"/>
    </source>
</evidence>
<comment type="caution">
    <text evidence="2">The sequence shown here is derived from an EMBL/GenBank/DDBJ whole genome shotgun (WGS) entry which is preliminary data.</text>
</comment>
<protein>
    <submittedName>
        <fullName evidence="2">Uncharacterized protein</fullName>
    </submittedName>
</protein>
<dbReference type="Proteomes" id="UP000655225">
    <property type="component" value="Unassembled WGS sequence"/>
</dbReference>
<evidence type="ECO:0000313" key="2">
    <source>
        <dbReference type="EMBL" id="KAF8379099.1"/>
    </source>
</evidence>
<reference evidence="2 3" key="1">
    <citation type="submission" date="2020-04" db="EMBL/GenBank/DDBJ databases">
        <title>Plant Genome Project.</title>
        <authorList>
            <person name="Zhang R.-G."/>
        </authorList>
    </citation>
    <scope>NUCLEOTIDE SEQUENCE [LARGE SCALE GENOMIC DNA]</scope>
    <source>
        <strain evidence="2">YNK0</strain>
        <tissue evidence="2">Leaf</tissue>
    </source>
</reference>
<sequence length="219" mass="24708">MKKVGETPHSGCICKTKKKVPWNGPGAHRSFGAWGRLPFKAKGGRDTPGISTKVDEVSGGRRGVLQVGEVAQVAFLTFARGGCAAGSKHRKQYPHMDCLVLPVTIWRRRFSGSRLSYRVLSKDGVGDSENSLVTVVVGKERREFLVEAFVLEEDPFQILIEIMRKENKIRFDVIEEKPVVFVDVDAILFEHMLWLMYNDCSSLFQLNLKEIIDFYAQDT</sequence>
<gene>
    <name evidence="2" type="ORF">HHK36_028528</name>
</gene>
<dbReference type="GO" id="GO:0009733">
    <property type="term" value="P:response to auxin"/>
    <property type="evidence" value="ECO:0007669"/>
    <property type="project" value="InterPro"/>
</dbReference>
<evidence type="ECO:0000256" key="1">
    <source>
        <dbReference type="ARBA" id="ARBA00006974"/>
    </source>
</evidence>
<keyword evidence="3" id="KW-1185">Reference proteome</keyword>